<sequence length="210" mass="21810">MNAIPALLDHLVLVTPDLSATVADFARRTGVTPAPGGVHVGLGTRNYLVSLGDMSYLEIIGPDPEQSAPGAPHPFAVDALAVPRTVTWAISPPDLDAAIAGARAQGYDPGPAQSMSRLRPDGTLLEWRLTDGDDAHPSGLVPFLIDWSATVHPTASDLPSTPLLSLSATAPEPDEIRPLLSALGTDLDLTTGPVGITFTVDTLLGPVTFD</sequence>
<reference evidence="2" key="1">
    <citation type="submission" date="2022-10" db="EMBL/GenBank/DDBJ databases">
        <title>The complete genomes of actinobacterial strains from the NBC collection.</title>
        <authorList>
            <person name="Joergensen T.S."/>
            <person name="Alvarez Arevalo M."/>
            <person name="Sterndorff E.B."/>
            <person name="Faurdal D."/>
            <person name="Vuksanovic O."/>
            <person name="Mourched A.-S."/>
            <person name="Charusanti P."/>
            <person name="Shaw S."/>
            <person name="Blin K."/>
            <person name="Weber T."/>
        </authorList>
    </citation>
    <scope>NUCLEOTIDE SEQUENCE</scope>
    <source>
        <strain evidence="2">NBC 00180</strain>
    </source>
</reference>
<organism evidence="2">
    <name type="scientific">Streptomyces sp. NBC_00180</name>
    <dbReference type="NCBI Taxonomy" id="2903632"/>
    <lineage>
        <taxon>Bacteria</taxon>
        <taxon>Bacillati</taxon>
        <taxon>Actinomycetota</taxon>
        <taxon>Actinomycetes</taxon>
        <taxon>Kitasatosporales</taxon>
        <taxon>Streptomycetaceae</taxon>
        <taxon>Streptomyces</taxon>
    </lineage>
</organism>
<dbReference type="PANTHER" id="PTHR40265:SF1">
    <property type="entry name" value="GLYOXALASE-LIKE DOMAIN-CONTAINING PROTEIN"/>
    <property type="match status" value="1"/>
</dbReference>
<protein>
    <submittedName>
        <fullName evidence="2">VOC family protein</fullName>
    </submittedName>
</protein>
<dbReference type="SUPFAM" id="SSF54593">
    <property type="entry name" value="Glyoxalase/Bleomycin resistance protein/Dihydroxybiphenyl dioxygenase"/>
    <property type="match status" value="1"/>
</dbReference>
<proteinExistence type="predicted"/>
<dbReference type="Pfam" id="PF13468">
    <property type="entry name" value="Glyoxalase_3"/>
    <property type="match status" value="1"/>
</dbReference>
<dbReference type="AlphaFoldDB" id="A0AAU1HRP3"/>
<accession>A0AAU1HRP3</accession>
<evidence type="ECO:0000259" key="1">
    <source>
        <dbReference type="Pfam" id="PF13468"/>
    </source>
</evidence>
<dbReference type="InterPro" id="IPR029068">
    <property type="entry name" value="Glyas_Bleomycin-R_OHBP_Dase"/>
</dbReference>
<dbReference type="PANTHER" id="PTHR40265">
    <property type="entry name" value="BLL2707 PROTEIN"/>
    <property type="match status" value="1"/>
</dbReference>
<dbReference type="Gene3D" id="3.10.180.10">
    <property type="entry name" value="2,3-Dihydroxybiphenyl 1,2-Dioxygenase, domain 1"/>
    <property type="match status" value="1"/>
</dbReference>
<gene>
    <name evidence="2" type="ORF">OG477_07745</name>
</gene>
<feature type="domain" description="Glyoxalase-like" evidence="1">
    <location>
        <begin position="8"/>
        <end position="183"/>
    </location>
</feature>
<evidence type="ECO:0000313" key="2">
    <source>
        <dbReference type="EMBL" id="WTP85257.1"/>
    </source>
</evidence>
<dbReference type="InterPro" id="IPR025870">
    <property type="entry name" value="Glyoxalase-like_dom"/>
</dbReference>
<name>A0AAU1HRP3_9ACTN</name>
<dbReference type="EMBL" id="CP108140">
    <property type="protein sequence ID" value="WTP85257.1"/>
    <property type="molecule type" value="Genomic_DNA"/>
</dbReference>